<evidence type="ECO:0000313" key="2">
    <source>
        <dbReference type="EMBL" id="OHT09913.1"/>
    </source>
</evidence>
<proteinExistence type="predicted"/>
<dbReference type="Proteomes" id="UP000179807">
    <property type="component" value="Unassembled WGS sequence"/>
</dbReference>
<organism evidence="2 3">
    <name type="scientific">Tritrichomonas foetus</name>
    <dbReference type="NCBI Taxonomy" id="1144522"/>
    <lineage>
        <taxon>Eukaryota</taxon>
        <taxon>Metamonada</taxon>
        <taxon>Parabasalia</taxon>
        <taxon>Tritrichomonadida</taxon>
        <taxon>Tritrichomonadidae</taxon>
        <taxon>Tritrichomonas</taxon>
    </lineage>
</organism>
<keyword evidence="1" id="KW-0732">Signal</keyword>
<protein>
    <submittedName>
        <fullName evidence="2">Uncharacterized protein</fullName>
    </submittedName>
</protein>
<reference evidence="2" key="1">
    <citation type="submission" date="2016-10" db="EMBL/GenBank/DDBJ databases">
        <authorList>
            <person name="Benchimol M."/>
            <person name="Almeida L.G."/>
            <person name="Vasconcelos A.T."/>
            <person name="Perreira-Neves A."/>
            <person name="Rosa I.A."/>
            <person name="Tasca T."/>
            <person name="Bogo M.R."/>
            <person name="de Souza W."/>
        </authorList>
    </citation>
    <scope>NUCLEOTIDE SEQUENCE [LARGE SCALE GENOMIC DNA]</scope>
    <source>
        <strain evidence="2">K</strain>
    </source>
</reference>
<name>A0A1J4KEP3_9EUKA</name>
<feature type="signal peptide" evidence="1">
    <location>
        <begin position="1"/>
        <end position="23"/>
    </location>
</feature>
<dbReference type="AlphaFoldDB" id="A0A1J4KEP3"/>
<comment type="caution">
    <text evidence="2">The sequence shown here is derived from an EMBL/GenBank/DDBJ whole genome shotgun (WGS) entry which is preliminary data.</text>
</comment>
<evidence type="ECO:0000256" key="1">
    <source>
        <dbReference type="SAM" id="SignalP"/>
    </source>
</evidence>
<feature type="chain" id="PRO_5012610958" evidence="1">
    <location>
        <begin position="24"/>
        <end position="223"/>
    </location>
</feature>
<dbReference type="RefSeq" id="XP_068363049.1">
    <property type="nucleotide sequence ID" value="XM_068491919.1"/>
</dbReference>
<dbReference type="GeneID" id="94826623"/>
<dbReference type="VEuPathDB" id="TrichDB:TRFO_04469"/>
<accession>A0A1J4KEP3</accession>
<sequence>MLFKVSQMIVFFFFYLSIQKNYHTKNQKAKVNKGVFSSESIQQLLNEMNSDDDFQKKIKRMIKSGEIPKSIMEESDELNGGYVRCRPFVVSRRSLKSVVDRYAKRAMFDSSKDEQDATLMAYQMLPNSVNMNQFRNHASSGTVQQFAATNSDDDDNDAIKGDTDPEMIGVSQPESKRTQILHKEQVSPAMIARHLKLSQPEQLRLHLRAKPKIPLCRNTIILI</sequence>
<keyword evidence="3" id="KW-1185">Reference proteome</keyword>
<gene>
    <name evidence="2" type="ORF">TRFO_04469</name>
</gene>
<dbReference type="EMBL" id="MLAK01000627">
    <property type="protein sequence ID" value="OHT09913.1"/>
    <property type="molecule type" value="Genomic_DNA"/>
</dbReference>
<evidence type="ECO:0000313" key="3">
    <source>
        <dbReference type="Proteomes" id="UP000179807"/>
    </source>
</evidence>